<dbReference type="InterPro" id="IPR000209">
    <property type="entry name" value="Peptidase_S8/S53_dom"/>
</dbReference>
<keyword evidence="8" id="KW-1185">Reference proteome</keyword>
<dbReference type="Pfam" id="PF00082">
    <property type="entry name" value="Peptidase_S8"/>
    <property type="match status" value="1"/>
</dbReference>
<dbReference type="GO" id="GO:0004252">
    <property type="term" value="F:serine-type endopeptidase activity"/>
    <property type="evidence" value="ECO:0007669"/>
    <property type="project" value="UniProtKB-UniRule"/>
</dbReference>
<feature type="domain" description="Peptidase S8/S53" evidence="6">
    <location>
        <begin position="200"/>
        <end position="371"/>
    </location>
</feature>
<feature type="active site" description="Charge relay system" evidence="5">
    <location>
        <position position="355"/>
    </location>
</feature>
<organism evidence="7 8">
    <name type="scientific">Sulfuriroseicoccus oceanibius</name>
    <dbReference type="NCBI Taxonomy" id="2707525"/>
    <lineage>
        <taxon>Bacteria</taxon>
        <taxon>Pseudomonadati</taxon>
        <taxon>Verrucomicrobiota</taxon>
        <taxon>Verrucomicrobiia</taxon>
        <taxon>Verrucomicrobiales</taxon>
        <taxon>Verrucomicrobiaceae</taxon>
        <taxon>Sulfuriroseicoccus</taxon>
    </lineage>
</organism>
<dbReference type="Proteomes" id="UP000475117">
    <property type="component" value="Chromosome"/>
</dbReference>
<evidence type="ECO:0000256" key="3">
    <source>
        <dbReference type="ARBA" id="ARBA00022801"/>
    </source>
</evidence>
<proteinExistence type="inferred from homology"/>
<evidence type="ECO:0000256" key="1">
    <source>
        <dbReference type="ARBA" id="ARBA00011073"/>
    </source>
</evidence>
<dbReference type="KEGG" id="soa:G3M56_001700"/>
<feature type="active site" description="Charge relay system" evidence="5">
    <location>
        <position position="175"/>
    </location>
</feature>
<evidence type="ECO:0000259" key="6">
    <source>
        <dbReference type="Pfam" id="PF00082"/>
    </source>
</evidence>
<comment type="similarity">
    <text evidence="1 5">Belongs to the peptidase S8 family.</text>
</comment>
<dbReference type="PANTHER" id="PTHR43806:SF11">
    <property type="entry name" value="CEREVISIN-RELATED"/>
    <property type="match status" value="1"/>
</dbReference>
<dbReference type="PANTHER" id="PTHR43806">
    <property type="entry name" value="PEPTIDASE S8"/>
    <property type="match status" value="1"/>
</dbReference>
<evidence type="ECO:0000256" key="2">
    <source>
        <dbReference type="ARBA" id="ARBA00022670"/>
    </source>
</evidence>
<dbReference type="InterPro" id="IPR050131">
    <property type="entry name" value="Peptidase_S8_subtilisin-like"/>
</dbReference>
<protein>
    <submittedName>
        <fullName evidence="7">S8 family serine peptidase</fullName>
    </submittedName>
</protein>
<dbReference type="GO" id="GO:0006508">
    <property type="term" value="P:proteolysis"/>
    <property type="evidence" value="ECO:0007669"/>
    <property type="project" value="UniProtKB-KW"/>
</dbReference>
<keyword evidence="3 5" id="KW-0378">Hydrolase</keyword>
<dbReference type="SUPFAM" id="SSF52743">
    <property type="entry name" value="Subtilisin-like"/>
    <property type="match status" value="1"/>
</dbReference>
<evidence type="ECO:0000313" key="8">
    <source>
        <dbReference type="Proteomes" id="UP000475117"/>
    </source>
</evidence>
<reference evidence="7 8" key="1">
    <citation type="submission" date="2020-12" db="EMBL/GenBank/DDBJ databases">
        <title>Sulforoseuscoccus oceanibium gen. nov., sp. nov., a representative of the phylum Verrucomicrobia with special cytoplasmic membrane, and proposal of Sulforoseuscoccusaceae fam. nov.</title>
        <authorList>
            <person name="Xi F."/>
        </authorList>
    </citation>
    <scope>NUCLEOTIDE SEQUENCE [LARGE SCALE GENOMIC DNA]</scope>
    <source>
        <strain evidence="7 8">T37</strain>
    </source>
</reference>
<accession>A0A6B3LA72</accession>
<dbReference type="RefSeq" id="WP_164363847.1">
    <property type="nucleotide sequence ID" value="NZ_CP066776.1"/>
</dbReference>
<sequence length="395" mass="40307">MGAACLVSVLAVLWLRQRPVADSAQAEPAPREMNEVNVSPRPLVWSGRVRAASGRVLVGSEVPSDESRRVIADELVVILPDGVSGAQIAAHYGADVVGEMPAVGAYRLRFGSADLAREARQAMAGDRGVTRIESNYVVTPPPAIALTGTEAGGVFSDKQLKPIDSDSPLVIGLVDTSVSAPLRGAEGFVLGVDGVAAVAGQPTHGDAVAASMMVGLSSVLGESAESSVKILPVDIYGGAATTSSYQVAQGVADAIEQGAAVVNLSLGSDAQSGLLQDVVAVGDELGVIFVGAAGNEPVTAEVYPAAYPEVLAVTSVEPDGRYADYANRGEFVDVGAPGLVRFDYESSTYLSAGTSMAAGVVSGMIAAVAEKEGLTLKEARERVESQLAVEAGDAQ</sequence>
<dbReference type="EMBL" id="CP066776">
    <property type="protein sequence ID" value="QQL45329.1"/>
    <property type="molecule type" value="Genomic_DNA"/>
</dbReference>
<dbReference type="InterPro" id="IPR036852">
    <property type="entry name" value="Peptidase_S8/S53_dom_sf"/>
</dbReference>
<evidence type="ECO:0000256" key="5">
    <source>
        <dbReference type="PROSITE-ProRule" id="PRU01240"/>
    </source>
</evidence>
<dbReference type="AlphaFoldDB" id="A0A6B3LA72"/>
<evidence type="ECO:0000313" key="7">
    <source>
        <dbReference type="EMBL" id="QQL45329.1"/>
    </source>
</evidence>
<keyword evidence="2 5" id="KW-0645">Protease</keyword>
<dbReference type="Gene3D" id="3.40.50.200">
    <property type="entry name" value="Peptidase S8/S53 domain"/>
    <property type="match status" value="1"/>
</dbReference>
<name>A0A6B3LA72_9BACT</name>
<feature type="active site" description="Charge relay system" evidence="5">
    <location>
        <position position="204"/>
    </location>
</feature>
<keyword evidence="4 5" id="KW-0720">Serine protease</keyword>
<gene>
    <name evidence="7" type="ORF">G3M56_001700</name>
</gene>
<evidence type="ECO:0000256" key="4">
    <source>
        <dbReference type="ARBA" id="ARBA00022825"/>
    </source>
</evidence>
<dbReference type="PROSITE" id="PS51892">
    <property type="entry name" value="SUBTILASE"/>
    <property type="match status" value="1"/>
</dbReference>